<dbReference type="Proteomes" id="UP000410492">
    <property type="component" value="Unassembled WGS sequence"/>
</dbReference>
<protein>
    <submittedName>
        <fullName evidence="2">Uncharacterized protein</fullName>
    </submittedName>
</protein>
<feature type="compositionally biased region" description="Polar residues" evidence="1">
    <location>
        <begin position="56"/>
        <end position="69"/>
    </location>
</feature>
<sequence length="161" mass="18295">MSSKRVSPKRQKMISDDPSSKKCALKPKTTPLRRSVSTTSIGGLFTTHLNLRDTKSYTTGMDDTRSTNSDEGEVEADKKVTEERTGCLEGKDEFETRDVVTNEVLVVKRDALQQHTLNEVAYLWKKDCRIWLWKNCAEFKSNKSVAEKLKTGIVKLKECSF</sequence>
<name>A0A653DDK2_CALMS</name>
<feature type="region of interest" description="Disordered" evidence="1">
    <location>
        <begin position="1"/>
        <end position="37"/>
    </location>
</feature>
<gene>
    <name evidence="2" type="ORF">CALMAC_LOCUS16685</name>
</gene>
<evidence type="ECO:0000256" key="1">
    <source>
        <dbReference type="SAM" id="MobiDB-lite"/>
    </source>
</evidence>
<dbReference type="AlphaFoldDB" id="A0A653DDK2"/>
<reference evidence="2 3" key="1">
    <citation type="submission" date="2019-01" db="EMBL/GenBank/DDBJ databases">
        <authorList>
            <person name="Sayadi A."/>
        </authorList>
    </citation>
    <scope>NUCLEOTIDE SEQUENCE [LARGE SCALE GENOMIC DNA]</scope>
</reference>
<dbReference type="OrthoDB" id="7697968at2759"/>
<evidence type="ECO:0000313" key="3">
    <source>
        <dbReference type="Proteomes" id="UP000410492"/>
    </source>
</evidence>
<feature type="compositionally biased region" description="Basic residues" evidence="1">
    <location>
        <begin position="1"/>
        <end position="12"/>
    </location>
</feature>
<dbReference type="EMBL" id="CAACVG010011530">
    <property type="protein sequence ID" value="VEN58292.1"/>
    <property type="molecule type" value="Genomic_DNA"/>
</dbReference>
<accession>A0A653DDK2</accession>
<feature type="region of interest" description="Disordered" evidence="1">
    <location>
        <begin position="55"/>
        <end position="84"/>
    </location>
</feature>
<keyword evidence="3" id="KW-1185">Reference proteome</keyword>
<evidence type="ECO:0000313" key="2">
    <source>
        <dbReference type="EMBL" id="VEN58292.1"/>
    </source>
</evidence>
<feature type="compositionally biased region" description="Basic and acidic residues" evidence="1">
    <location>
        <begin position="75"/>
        <end position="84"/>
    </location>
</feature>
<organism evidence="2 3">
    <name type="scientific">Callosobruchus maculatus</name>
    <name type="common">Southern cowpea weevil</name>
    <name type="synonym">Pulse bruchid</name>
    <dbReference type="NCBI Taxonomy" id="64391"/>
    <lineage>
        <taxon>Eukaryota</taxon>
        <taxon>Metazoa</taxon>
        <taxon>Ecdysozoa</taxon>
        <taxon>Arthropoda</taxon>
        <taxon>Hexapoda</taxon>
        <taxon>Insecta</taxon>
        <taxon>Pterygota</taxon>
        <taxon>Neoptera</taxon>
        <taxon>Endopterygota</taxon>
        <taxon>Coleoptera</taxon>
        <taxon>Polyphaga</taxon>
        <taxon>Cucujiformia</taxon>
        <taxon>Chrysomeloidea</taxon>
        <taxon>Chrysomelidae</taxon>
        <taxon>Bruchinae</taxon>
        <taxon>Bruchini</taxon>
        <taxon>Callosobruchus</taxon>
    </lineage>
</organism>
<proteinExistence type="predicted"/>